<feature type="region of interest" description="Disordered" evidence="1">
    <location>
        <begin position="1"/>
        <end position="26"/>
    </location>
</feature>
<evidence type="ECO:0000259" key="2">
    <source>
        <dbReference type="Pfam" id="PF13638"/>
    </source>
</evidence>
<dbReference type="Proteomes" id="UP000283634">
    <property type="component" value="Unassembled WGS sequence"/>
</dbReference>
<dbReference type="VEuPathDB" id="TriTrypDB:TRSC58_06502"/>
<evidence type="ECO:0000313" key="3">
    <source>
        <dbReference type="EMBL" id="RNF06335.1"/>
    </source>
</evidence>
<gene>
    <name evidence="3" type="ORF">TraAM80_04032</name>
</gene>
<dbReference type="OMA" id="CHIAPSS"/>
<keyword evidence="4" id="KW-1185">Reference proteome</keyword>
<organism evidence="3 4">
    <name type="scientific">Trypanosoma rangeli</name>
    <dbReference type="NCBI Taxonomy" id="5698"/>
    <lineage>
        <taxon>Eukaryota</taxon>
        <taxon>Discoba</taxon>
        <taxon>Euglenozoa</taxon>
        <taxon>Kinetoplastea</taxon>
        <taxon>Metakinetoplastina</taxon>
        <taxon>Trypanosomatida</taxon>
        <taxon>Trypanosomatidae</taxon>
        <taxon>Trypanosoma</taxon>
        <taxon>Herpetosoma</taxon>
    </lineage>
</organism>
<accession>A0A422NLJ1</accession>
<feature type="region of interest" description="Disordered" evidence="1">
    <location>
        <begin position="283"/>
        <end position="310"/>
    </location>
</feature>
<dbReference type="EMBL" id="MKGL01000111">
    <property type="protein sequence ID" value="RNF06335.1"/>
    <property type="molecule type" value="Genomic_DNA"/>
</dbReference>
<dbReference type="Gene3D" id="3.40.50.1010">
    <property type="entry name" value="5'-nuclease"/>
    <property type="match status" value="1"/>
</dbReference>
<dbReference type="Pfam" id="PF13638">
    <property type="entry name" value="PIN_4"/>
    <property type="match status" value="1"/>
</dbReference>
<protein>
    <recommendedName>
        <fullName evidence="2">PIN domain-containing protein</fullName>
    </recommendedName>
</protein>
<proteinExistence type="predicted"/>
<feature type="domain" description="PIN" evidence="2">
    <location>
        <begin position="463"/>
        <end position="589"/>
    </location>
</feature>
<sequence length="607" mass="66929">MSHMIGDGVAHSHLGQDSRQQQKQWRAPTALKVYSAHMANRHENSGSGSSGFNYFGNASDQLPSHACPMPAVHVSESLSKRLRERTLEAGQPQLRWIPLHASAAAAAAAACSEVRPTQAVMATNFAHRQQQQQQQQEQFAEVLPSRLQKNVESDNKLLETSLAALQLYSRHCEEMESRGKDVAQAGIQGNGTTNTVRAGPDPCIVGNRIHEVQARAERSIMEKVWIGPYTMPTADTQADPAASKTKALAAATLRAKKAKRIFDTKRVRIEKGINKEQITEVGKQQFPAKQPSPNRIISWSAPGSTPVQKTHWTTRLTELRACVGGKDGAPQPRVRVGHLSANNVKQARNPAQSHLLPSRLEELRQHAKKHSTSNHRMAARLLPLQQINIAKSPMTCWTGAVQVATAPAAPSAAKMQERGVFNGMFSEGASCNVSQYAFNAGSGGKALVQPVFLDSKRQAIHAVFDTCSLLKANEFNLDWAMQHCVVCIPFDVIAELDGINRSKGCHHRGKTESSQLRFSARQVRNWISGAIEKGGNVRVQRRCEVEAVYDRKVATKDDSILGFAVFLEQQHLAVEFITNDKFLRVKAISELKGGVYNLSEFLQRHRR</sequence>
<dbReference type="OrthoDB" id="244090at2759"/>
<evidence type="ECO:0000256" key="1">
    <source>
        <dbReference type="SAM" id="MobiDB-lite"/>
    </source>
</evidence>
<name>A0A422NLJ1_TRYRA</name>
<dbReference type="RefSeq" id="XP_029239194.1">
    <property type="nucleotide sequence ID" value="XM_029380977.1"/>
</dbReference>
<feature type="compositionally biased region" description="Polar residues" evidence="1">
    <location>
        <begin position="15"/>
        <end position="24"/>
    </location>
</feature>
<dbReference type="InterPro" id="IPR002716">
    <property type="entry name" value="PIN_dom"/>
</dbReference>
<reference evidence="3 4" key="1">
    <citation type="journal article" date="2018" name="BMC Genomics">
        <title>Genomic comparison of Trypanosoma conorhini and Trypanosoma rangeli to Trypanosoma cruzi strains of high and low virulence.</title>
        <authorList>
            <person name="Bradwell K.R."/>
            <person name="Koparde V.N."/>
            <person name="Matveyev A.V."/>
            <person name="Serrano M.G."/>
            <person name="Alves J.M."/>
            <person name="Parikh H."/>
            <person name="Huang B."/>
            <person name="Lee V."/>
            <person name="Espinosa-Alvarez O."/>
            <person name="Ortiz P.A."/>
            <person name="Costa-Martins A.G."/>
            <person name="Teixeira M.M."/>
            <person name="Buck G.A."/>
        </authorList>
    </citation>
    <scope>NUCLEOTIDE SEQUENCE [LARGE SCALE GENOMIC DNA]</scope>
    <source>
        <strain evidence="3 4">AM80</strain>
    </source>
</reference>
<dbReference type="GeneID" id="40327965"/>
<dbReference type="AlphaFoldDB" id="A0A422NLJ1"/>
<feature type="compositionally biased region" description="Polar residues" evidence="1">
    <location>
        <begin position="291"/>
        <end position="310"/>
    </location>
</feature>
<comment type="caution">
    <text evidence="3">The sequence shown here is derived from an EMBL/GenBank/DDBJ whole genome shotgun (WGS) entry which is preliminary data.</text>
</comment>
<evidence type="ECO:0000313" key="4">
    <source>
        <dbReference type="Proteomes" id="UP000283634"/>
    </source>
</evidence>